<keyword evidence="3" id="KW-1185">Reference proteome</keyword>
<keyword evidence="1" id="KW-0732">Signal</keyword>
<protein>
    <recommendedName>
        <fullName evidence="4">Transmembrane protein</fullName>
    </recommendedName>
</protein>
<dbReference type="Proteomes" id="UP000007797">
    <property type="component" value="Unassembled WGS sequence"/>
</dbReference>
<gene>
    <name evidence="2" type="ORF">DFA_03996</name>
</gene>
<sequence>MKSLIILVLCFFIVSIQAKSSSARLHLDDDVNKAAQSIIFSPSDCKYGCDFFDDANWIGGQVPTAGQNIIIDYSATQIIGQQYIYAKSQISGLTFNITSKINVNTIIFQLSQSSKIGALFSIGSDVELYPDTVLVVNEYVWFDDGQFNIDSNAELISFGNTIFGPDTTIFLNSTASLSTHSQAEIFGNVLGPHGMLEFFGNSSLVGSAFQVGVVVFNSTFQITKSSGQVSVLQSTNGVLAITASSVFVSTVNVQQTITLAQLTGFDISSVQSTNYIGYLTSDQSSAVQVTGGALTTFYSVQLNGQTFVNNATTLFGNGYISILKVYNSNPQTNLILTNVAIDQFLAQPGVQSPFVVEIQGSTSITTFNAENVQVFVSPSGTLNFTNSEVTLGTKAQISANGEGATIVFNDTMLVGGSVITFSSGAFGAIFESDVNAPIYVTDPETTVSVTGDYTIFTQIEVVNGASLVVGDGQLVVTKFLYVWDASSVLLNLSTLVTNYAVTPIFAEDSIKFSKDSKLIVQSPVKGIAVGTVYYAIASPSNIALTQFQFNPSNPNPNLPVTMKSITVGGIDYTTFSFKTK</sequence>
<organism evidence="2 3">
    <name type="scientific">Cavenderia fasciculata</name>
    <name type="common">Slime mold</name>
    <name type="synonym">Dictyostelium fasciculatum</name>
    <dbReference type="NCBI Taxonomy" id="261658"/>
    <lineage>
        <taxon>Eukaryota</taxon>
        <taxon>Amoebozoa</taxon>
        <taxon>Evosea</taxon>
        <taxon>Eumycetozoa</taxon>
        <taxon>Dictyostelia</taxon>
        <taxon>Acytosteliales</taxon>
        <taxon>Cavenderiaceae</taxon>
        <taxon>Cavenderia</taxon>
    </lineage>
</organism>
<reference evidence="3" key="1">
    <citation type="journal article" date="2011" name="Genome Res.">
        <title>Phylogeny-wide analysis of social amoeba genomes highlights ancient origins for complex intercellular communication.</title>
        <authorList>
            <person name="Heidel A.J."/>
            <person name="Lawal H.M."/>
            <person name="Felder M."/>
            <person name="Schilde C."/>
            <person name="Helps N.R."/>
            <person name="Tunggal B."/>
            <person name="Rivero F."/>
            <person name="John U."/>
            <person name="Schleicher M."/>
            <person name="Eichinger L."/>
            <person name="Platzer M."/>
            <person name="Noegel A.A."/>
            <person name="Schaap P."/>
            <person name="Gloeckner G."/>
        </authorList>
    </citation>
    <scope>NUCLEOTIDE SEQUENCE [LARGE SCALE GENOMIC DNA]</scope>
    <source>
        <strain evidence="3">SH3</strain>
    </source>
</reference>
<evidence type="ECO:0008006" key="4">
    <source>
        <dbReference type="Google" id="ProtNLM"/>
    </source>
</evidence>
<dbReference type="RefSeq" id="XP_004366406.1">
    <property type="nucleotide sequence ID" value="XM_004366349.1"/>
</dbReference>
<feature type="signal peptide" evidence="1">
    <location>
        <begin position="1"/>
        <end position="18"/>
    </location>
</feature>
<dbReference type="GeneID" id="14870633"/>
<dbReference type="KEGG" id="dfa:DFA_03996"/>
<dbReference type="AlphaFoldDB" id="F4Q101"/>
<proteinExistence type="predicted"/>
<accession>F4Q101</accession>
<feature type="chain" id="PRO_5003313601" description="Transmembrane protein" evidence="1">
    <location>
        <begin position="19"/>
        <end position="580"/>
    </location>
</feature>
<evidence type="ECO:0000313" key="2">
    <source>
        <dbReference type="EMBL" id="EGG18502.1"/>
    </source>
</evidence>
<dbReference type="EMBL" id="GL883018">
    <property type="protein sequence ID" value="EGG18502.1"/>
    <property type="molecule type" value="Genomic_DNA"/>
</dbReference>
<name>F4Q101_CACFS</name>
<evidence type="ECO:0000313" key="3">
    <source>
        <dbReference type="Proteomes" id="UP000007797"/>
    </source>
</evidence>
<evidence type="ECO:0000256" key="1">
    <source>
        <dbReference type="SAM" id="SignalP"/>
    </source>
</evidence>